<comment type="subcellular location">
    <subcellularLocation>
        <location evidence="1">Vacuole</location>
    </subcellularLocation>
</comment>
<accession>A0A7J6HUD0</accession>
<dbReference type="AlphaFoldDB" id="A0A7J6HUD0"/>
<evidence type="ECO:0000313" key="8">
    <source>
        <dbReference type="Proteomes" id="UP000583929"/>
    </source>
</evidence>
<evidence type="ECO:0000256" key="1">
    <source>
        <dbReference type="ARBA" id="ARBA00004116"/>
    </source>
</evidence>
<dbReference type="Gene3D" id="2.120.10.30">
    <property type="entry name" value="TolB, C-terminal domain"/>
    <property type="match status" value="1"/>
</dbReference>
<keyword evidence="5" id="KW-0732">Signal</keyword>
<protein>
    <recommendedName>
        <fullName evidence="6">Strictosidine synthase conserved region domain-containing protein</fullName>
    </recommendedName>
</protein>
<comment type="caution">
    <text evidence="7">The sequence shown here is derived from an EMBL/GenBank/DDBJ whole genome shotgun (WGS) entry which is preliminary data.</text>
</comment>
<dbReference type="InterPro" id="IPR018119">
    <property type="entry name" value="Strictosidine_synth_cons-reg"/>
</dbReference>
<name>A0A7J6HUD0_CANSA</name>
<dbReference type="Proteomes" id="UP000583929">
    <property type="component" value="Unassembled WGS sequence"/>
</dbReference>
<evidence type="ECO:0000256" key="5">
    <source>
        <dbReference type="SAM" id="SignalP"/>
    </source>
</evidence>
<evidence type="ECO:0000259" key="6">
    <source>
        <dbReference type="Pfam" id="PF03088"/>
    </source>
</evidence>
<evidence type="ECO:0000256" key="2">
    <source>
        <dbReference type="ARBA" id="ARBA00009191"/>
    </source>
</evidence>
<sequence length="326" mass="35654">MGIINIMIAFLFLSFSIHIVIPQSTLNNFQRLYLPSTSVGPEAIIFDSLGRGPYTGISDGRIITYNGSSFTEVYITSPNRSRLVCDGRNALGLLGPICGRPLGIDFYYKENLLYIADAYKGLLVGANETLAVQLATEAEGVPFKSPDGLNVDQLTGEVYFTDASSVYQISELPVAVLLNDSTGRLLKYNPVSKNVTVLLRGLGGAAGVAISNDSSYILVSEYIPKRIQKYWLKGPMAFKSEVIINFDGRPDNIRKSPRGDSFWVAVTTTNLVGGTIPKAIEINGNGVILRNISLDRYYSTSISEFSQHGEQFYVGSLQARFVGKFN</sequence>
<evidence type="ECO:0000313" key="7">
    <source>
        <dbReference type="EMBL" id="KAF4398822.1"/>
    </source>
</evidence>
<keyword evidence="3" id="KW-0926">Vacuole</keyword>
<organism evidence="7 8">
    <name type="scientific">Cannabis sativa</name>
    <name type="common">Hemp</name>
    <name type="synonym">Marijuana</name>
    <dbReference type="NCBI Taxonomy" id="3483"/>
    <lineage>
        <taxon>Eukaryota</taxon>
        <taxon>Viridiplantae</taxon>
        <taxon>Streptophyta</taxon>
        <taxon>Embryophyta</taxon>
        <taxon>Tracheophyta</taxon>
        <taxon>Spermatophyta</taxon>
        <taxon>Magnoliopsida</taxon>
        <taxon>eudicotyledons</taxon>
        <taxon>Gunneridae</taxon>
        <taxon>Pentapetalae</taxon>
        <taxon>rosids</taxon>
        <taxon>fabids</taxon>
        <taxon>Rosales</taxon>
        <taxon>Cannabaceae</taxon>
        <taxon>Cannabis</taxon>
    </lineage>
</organism>
<evidence type="ECO:0000256" key="4">
    <source>
        <dbReference type="ARBA" id="ARBA00023180"/>
    </source>
</evidence>
<feature type="signal peptide" evidence="5">
    <location>
        <begin position="1"/>
        <end position="22"/>
    </location>
</feature>
<dbReference type="Pfam" id="PF20067">
    <property type="entry name" value="SSL_N"/>
    <property type="match status" value="1"/>
</dbReference>
<dbReference type="GO" id="GO:0012505">
    <property type="term" value="C:endomembrane system"/>
    <property type="evidence" value="ECO:0007669"/>
    <property type="project" value="TreeGrafter"/>
</dbReference>
<gene>
    <name evidence="7" type="ORF">G4B88_028185</name>
</gene>
<dbReference type="GO" id="GO:0005773">
    <property type="term" value="C:vacuole"/>
    <property type="evidence" value="ECO:0007669"/>
    <property type="project" value="UniProtKB-SubCell"/>
</dbReference>
<dbReference type="SUPFAM" id="SSF63829">
    <property type="entry name" value="Calcium-dependent phosphotriesterase"/>
    <property type="match status" value="1"/>
</dbReference>
<dbReference type="EMBL" id="JAATIQ010000023">
    <property type="protein sequence ID" value="KAF4398822.1"/>
    <property type="molecule type" value="Genomic_DNA"/>
</dbReference>
<feature type="domain" description="Strictosidine synthase conserved region" evidence="6">
    <location>
        <begin position="147"/>
        <end position="235"/>
    </location>
</feature>
<keyword evidence="4" id="KW-0325">Glycoprotein</keyword>
<comment type="similarity">
    <text evidence="2">Belongs to the strictosidine synthase family.</text>
</comment>
<feature type="chain" id="PRO_5029593514" description="Strictosidine synthase conserved region domain-containing protein" evidence="5">
    <location>
        <begin position="23"/>
        <end position="326"/>
    </location>
</feature>
<dbReference type="Pfam" id="PF03088">
    <property type="entry name" value="Str_synth"/>
    <property type="match status" value="1"/>
</dbReference>
<dbReference type="GO" id="GO:0016787">
    <property type="term" value="F:hydrolase activity"/>
    <property type="evidence" value="ECO:0007669"/>
    <property type="project" value="TreeGrafter"/>
</dbReference>
<dbReference type="PANTHER" id="PTHR10426:SF136">
    <property type="entry name" value="PROTEIN STRICTOSIDINE SYNTHASE-LIKE 9-LIKE"/>
    <property type="match status" value="1"/>
</dbReference>
<proteinExistence type="inferred from homology"/>
<keyword evidence="8" id="KW-1185">Reference proteome</keyword>
<evidence type="ECO:0000256" key="3">
    <source>
        <dbReference type="ARBA" id="ARBA00022554"/>
    </source>
</evidence>
<reference evidence="7 8" key="1">
    <citation type="journal article" date="2020" name="bioRxiv">
        <title>Sequence and annotation of 42 cannabis genomes reveals extensive copy number variation in cannabinoid synthesis and pathogen resistance genes.</title>
        <authorList>
            <person name="Mckernan K.J."/>
            <person name="Helbert Y."/>
            <person name="Kane L.T."/>
            <person name="Ebling H."/>
            <person name="Zhang L."/>
            <person name="Liu B."/>
            <person name="Eaton Z."/>
            <person name="Mclaughlin S."/>
            <person name="Kingan S."/>
            <person name="Baybayan P."/>
            <person name="Concepcion G."/>
            <person name="Jordan M."/>
            <person name="Riva A."/>
            <person name="Barbazuk W."/>
            <person name="Harkins T."/>
        </authorList>
    </citation>
    <scope>NUCLEOTIDE SEQUENCE [LARGE SCALE GENOMIC DNA]</scope>
    <source>
        <strain evidence="8">cv. Jamaican Lion 4</strain>
        <tissue evidence="7">Leaf</tissue>
    </source>
</reference>
<dbReference type="InterPro" id="IPR011042">
    <property type="entry name" value="6-blade_b-propeller_TolB-like"/>
</dbReference>
<dbReference type="PANTHER" id="PTHR10426">
    <property type="entry name" value="STRICTOSIDINE SYNTHASE-RELATED"/>
    <property type="match status" value="1"/>
</dbReference>